<gene>
    <name evidence="1" type="ORF">HAND00432_LOCUS35023</name>
</gene>
<reference evidence="1" key="1">
    <citation type="submission" date="2021-01" db="EMBL/GenBank/DDBJ databases">
        <authorList>
            <person name="Corre E."/>
            <person name="Pelletier E."/>
            <person name="Niang G."/>
            <person name="Scheremetjew M."/>
            <person name="Finn R."/>
            <person name="Kale V."/>
            <person name="Holt S."/>
            <person name="Cochrane G."/>
            <person name="Meng A."/>
            <person name="Brown T."/>
            <person name="Cohen L."/>
        </authorList>
    </citation>
    <scope>NUCLEOTIDE SEQUENCE</scope>
    <source>
        <strain evidence="1">CCMP644</strain>
    </source>
</reference>
<protein>
    <submittedName>
        <fullName evidence="1">Uncharacterized protein</fullName>
    </submittedName>
</protein>
<dbReference type="EMBL" id="HBFX01058239">
    <property type="protein sequence ID" value="CAD8984011.1"/>
    <property type="molecule type" value="Transcribed_RNA"/>
</dbReference>
<organism evidence="1">
    <name type="scientific">Hemiselmis andersenii</name>
    <name type="common">Cryptophyte alga</name>
    <dbReference type="NCBI Taxonomy" id="464988"/>
    <lineage>
        <taxon>Eukaryota</taxon>
        <taxon>Cryptophyceae</taxon>
        <taxon>Cryptomonadales</taxon>
        <taxon>Hemiselmidaceae</taxon>
        <taxon>Hemiselmis</taxon>
    </lineage>
</organism>
<sequence length="133" mass="15070">MGKEGVRDGTSRLLAHLEVNRQPEYTVDVRQLWEKEKRDRANIEERYRLKKAITAAGFTPPSVGWLPSCCGGVGIEQEIEILRAFMTDRGLDPGPELVYQRANFDAPVPFTQTGNMWVNNVYQGGGRPKHMRP</sequence>
<proteinExistence type="predicted"/>
<accession>A0A6U2C385</accession>
<dbReference type="AlphaFoldDB" id="A0A6U2C385"/>
<name>A0A6U2C385_HEMAN</name>
<evidence type="ECO:0000313" key="1">
    <source>
        <dbReference type="EMBL" id="CAD8984011.1"/>
    </source>
</evidence>